<evidence type="ECO:0000313" key="9">
    <source>
        <dbReference type="Proteomes" id="UP000294368"/>
    </source>
</evidence>
<dbReference type="FunFam" id="3.20.20.140:FF:000018">
    <property type="entry name" value="3'-5' ssDNA/RNA exonuclease TatD"/>
    <property type="match status" value="1"/>
</dbReference>
<keyword evidence="2" id="KW-0540">Nuclease</keyword>
<dbReference type="InterPro" id="IPR032466">
    <property type="entry name" value="Metal_Hydrolase"/>
</dbReference>
<proteinExistence type="predicted"/>
<keyword evidence="1" id="KW-0963">Cytoplasm</keyword>
<keyword evidence="6" id="KW-0460">Magnesium</keyword>
<evidence type="ECO:0000313" key="8">
    <source>
        <dbReference type="EMBL" id="VFP83095.1"/>
    </source>
</evidence>
<gene>
    <name evidence="8" type="primary">tatD</name>
    <name evidence="8" type="ORF">ERCIKOCA2762_328</name>
</gene>
<evidence type="ECO:0000256" key="1">
    <source>
        <dbReference type="ARBA" id="ARBA00022490"/>
    </source>
</evidence>
<feature type="binding site" evidence="7">
    <location>
        <position position="128"/>
    </location>
    <ligand>
        <name>a divalent metal cation</name>
        <dbReference type="ChEBI" id="CHEBI:60240"/>
        <label>2</label>
    </ligand>
</feature>
<evidence type="ECO:0000256" key="6">
    <source>
        <dbReference type="ARBA" id="ARBA00022842"/>
    </source>
</evidence>
<dbReference type="InterPro" id="IPR001130">
    <property type="entry name" value="TatD-like"/>
</dbReference>
<reference evidence="8 9" key="1">
    <citation type="submission" date="2019-02" db="EMBL/GenBank/DDBJ databases">
        <authorList>
            <person name="Manzano-Marin A."/>
            <person name="Manzano-Marin A."/>
        </authorList>
    </citation>
    <scope>NUCLEOTIDE SEQUENCE [LARGE SCALE GENOMIC DNA]</scope>
    <source>
        <strain evidence="8 9">ErCikochiana</strain>
    </source>
</reference>
<protein>
    <submittedName>
        <fullName evidence="8">3'-5' ssDNA/RNA exonuclease TatD</fullName>
        <ecNumber evidence="8">3.1.11.-</ecNumber>
        <ecNumber evidence="8">3.1.13.-</ecNumber>
    </submittedName>
</protein>
<evidence type="ECO:0000256" key="2">
    <source>
        <dbReference type="ARBA" id="ARBA00022722"/>
    </source>
</evidence>
<dbReference type="RefSeq" id="WP_157988478.1">
    <property type="nucleotide sequence ID" value="NZ_LR217715.1"/>
</dbReference>
<feature type="binding site" evidence="7">
    <location>
        <position position="153"/>
    </location>
    <ligand>
        <name>a divalent metal cation</name>
        <dbReference type="ChEBI" id="CHEBI:60240"/>
        <label>2</label>
    </ligand>
</feature>
<dbReference type="AlphaFoldDB" id="A0A451D9W3"/>
<feature type="binding site" evidence="7">
    <location>
        <position position="204"/>
    </location>
    <ligand>
        <name>a divalent metal cation</name>
        <dbReference type="ChEBI" id="CHEBI:60240"/>
        <label>1</label>
    </ligand>
</feature>
<keyword evidence="5 8" id="KW-0269">Exonuclease</keyword>
<dbReference type="EC" id="3.1.13.-" evidence="8"/>
<dbReference type="SUPFAM" id="SSF51556">
    <property type="entry name" value="Metallo-dependent hydrolases"/>
    <property type="match status" value="1"/>
</dbReference>
<sequence length="260" mass="29623">MFDIGVNLTSKKFLQDRSKVVQRARAVGVTGMVIIGSTLLDSRQAIVLAKEDVDYFFCTIGVHPHYAHTWSQAVLVELHKLREEPSVVAIGECGLDFHRSFSTEKEQIYAFQSQIELAVEFCLPIFLHCRNAHKCFMSILKPWLPQLQAVLLHCFTGTQAELESYLEYDISIGITGWVCDEQRGRELRKLISLIPAKRLLIETDAPWLLPKSLDPMPTSRRNEPCFLPHIINTIAVLRGEDMTELAKTTTLNARKFFHII</sequence>
<dbReference type="EMBL" id="LR217715">
    <property type="protein sequence ID" value="VFP83095.1"/>
    <property type="molecule type" value="Genomic_DNA"/>
</dbReference>
<evidence type="ECO:0000256" key="4">
    <source>
        <dbReference type="ARBA" id="ARBA00022801"/>
    </source>
</evidence>
<dbReference type="PANTHER" id="PTHR10060">
    <property type="entry name" value="TATD FAMILY DEOXYRIBONUCLEASE"/>
    <property type="match status" value="1"/>
</dbReference>
<keyword evidence="4 8" id="KW-0378">Hydrolase</keyword>
<dbReference type="GO" id="GO:0004527">
    <property type="term" value="F:exonuclease activity"/>
    <property type="evidence" value="ECO:0007669"/>
    <property type="project" value="UniProtKB-KW"/>
</dbReference>
<dbReference type="PIRSF" id="PIRSF005902">
    <property type="entry name" value="DNase_TatD"/>
    <property type="match status" value="1"/>
</dbReference>
<name>A0A451D9W3_9GAMM</name>
<dbReference type="EC" id="3.1.11.-" evidence="8"/>
<dbReference type="Proteomes" id="UP000294368">
    <property type="component" value="Chromosome"/>
</dbReference>
<dbReference type="PROSITE" id="PS01091">
    <property type="entry name" value="TATD_3"/>
    <property type="match status" value="1"/>
</dbReference>
<dbReference type="InterPro" id="IPR018228">
    <property type="entry name" value="DNase_TatD-rel_CS"/>
</dbReference>
<evidence type="ECO:0000256" key="5">
    <source>
        <dbReference type="ARBA" id="ARBA00022839"/>
    </source>
</evidence>
<accession>A0A451D9W3</accession>
<dbReference type="GO" id="GO:0046872">
    <property type="term" value="F:metal ion binding"/>
    <property type="evidence" value="ECO:0007669"/>
    <property type="project" value="UniProtKB-KW"/>
</dbReference>
<dbReference type="OrthoDB" id="9810005at2"/>
<dbReference type="Gene3D" id="3.20.20.140">
    <property type="entry name" value="Metal-dependent hydrolases"/>
    <property type="match status" value="1"/>
</dbReference>
<dbReference type="InterPro" id="IPR050891">
    <property type="entry name" value="TatD-type_Hydrolase"/>
</dbReference>
<organism evidence="8 9">
    <name type="scientific">Candidatus Erwinia haradaeae</name>
    <dbReference type="NCBI Taxonomy" id="1922217"/>
    <lineage>
        <taxon>Bacteria</taxon>
        <taxon>Pseudomonadati</taxon>
        <taxon>Pseudomonadota</taxon>
        <taxon>Gammaproteobacteria</taxon>
        <taxon>Enterobacterales</taxon>
        <taxon>Erwiniaceae</taxon>
        <taxon>Erwinia</taxon>
    </lineage>
</organism>
<feature type="binding site" evidence="7">
    <location>
        <position position="92"/>
    </location>
    <ligand>
        <name>a divalent metal cation</name>
        <dbReference type="ChEBI" id="CHEBI:60240"/>
        <label>1</label>
    </ligand>
</feature>
<keyword evidence="3 7" id="KW-0479">Metal-binding</keyword>
<evidence type="ECO:0000256" key="3">
    <source>
        <dbReference type="ARBA" id="ARBA00022723"/>
    </source>
</evidence>
<dbReference type="PANTHER" id="PTHR10060:SF15">
    <property type="entry name" value="DEOXYRIBONUCLEASE TATDN1"/>
    <property type="match status" value="1"/>
</dbReference>
<evidence type="ECO:0000256" key="7">
    <source>
        <dbReference type="PIRSR" id="PIRSR005902-1"/>
    </source>
</evidence>
<dbReference type="CDD" id="cd01310">
    <property type="entry name" value="TatD_DNAse"/>
    <property type="match status" value="1"/>
</dbReference>
<dbReference type="Pfam" id="PF01026">
    <property type="entry name" value="TatD_DNase"/>
    <property type="match status" value="1"/>
</dbReference>